<proteinExistence type="predicted"/>
<protein>
    <submittedName>
        <fullName evidence="1">Uncharacterized protein</fullName>
    </submittedName>
</protein>
<dbReference type="RefSeq" id="WP_253332109.1">
    <property type="nucleotide sequence ID" value="NZ_JAMYXC010000155.1"/>
</dbReference>
<dbReference type="Proteomes" id="UP001139477">
    <property type="component" value="Unassembled WGS sequence"/>
</dbReference>
<gene>
    <name evidence="1" type="ORF">NHG85_10290</name>
</gene>
<organism evidence="1 2">
    <name type="scientific">Limimaricola litoreus</name>
    <dbReference type="NCBI Taxonomy" id="2955316"/>
    <lineage>
        <taxon>Bacteria</taxon>
        <taxon>Pseudomonadati</taxon>
        <taxon>Pseudomonadota</taxon>
        <taxon>Alphaproteobacteria</taxon>
        <taxon>Rhodobacterales</taxon>
        <taxon>Paracoccaceae</taxon>
        <taxon>Limimaricola</taxon>
    </lineage>
</organism>
<accession>A0A9X2FWL5</accession>
<evidence type="ECO:0000313" key="2">
    <source>
        <dbReference type="Proteomes" id="UP001139477"/>
    </source>
</evidence>
<dbReference type="AlphaFoldDB" id="A0A9X2FWL5"/>
<keyword evidence="2" id="KW-1185">Reference proteome</keyword>
<evidence type="ECO:0000313" key="1">
    <source>
        <dbReference type="EMBL" id="MCP1168908.1"/>
    </source>
</evidence>
<reference evidence="1" key="1">
    <citation type="submission" date="2022-06" db="EMBL/GenBank/DDBJ databases">
        <title>Limimaricola sediminis sp. nov., isolated from an intertidal sediment.</title>
        <authorList>
            <person name="Shao X."/>
        </authorList>
    </citation>
    <scope>NUCLEOTIDE SEQUENCE</scope>
    <source>
        <strain evidence="1">ASW11-118</strain>
    </source>
</reference>
<name>A0A9X2FWL5_9RHOB</name>
<dbReference type="EMBL" id="JAMYXC010000155">
    <property type="protein sequence ID" value="MCP1168908.1"/>
    <property type="molecule type" value="Genomic_DNA"/>
</dbReference>
<comment type="caution">
    <text evidence="1">The sequence shown here is derived from an EMBL/GenBank/DDBJ whole genome shotgun (WGS) entry which is preliminary data.</text>
</comment>
<sequence>MTARHILLRPAHMAPLRDHPAIDAMSDAELRALEALMGFRADQAQAQVAGCKLPPVQAADIQAFAELRDQSPDDLLHLAAALERLGLTRFLIPTRQAAEALRHRREFAGITKGCNRDYKRRVSVPVEDLPADWQQTLRRLRREGLSTIVRMESRLGMFAWSCRQAGYPVDLGCIEALQTFYQDMRKRSIDHQNEQNRKKGFAASIDTPRWAYLRGAWEELRRFARAHGMPQQVWDTITETYDRLTRLEEQQEALKFSKLHDAGTASDLLREAEDMLAKAKTLKAASKRHALRNRAVAIALGLAVPARPGDVEKHHVLGKGITFEPGRGAYRIRYVPEKTRGKSRRPLNIPLLPWWNKFLDALVLQDQDPSYIGELRAKAIAEQRPLYVQYDGTPAVYAWYSRMWEIVTDTGGHIARTLVYDEMASEGEFGIRYAQAAAHHVTGRISAKYRSARAVQASYDLAHDTMIAMMDEDHEDDDISDLL</sequence>